<dbReference type="Proteomes" id="UP000008827">
    <property type="component" value="Chromosome 5"/>
</dbReference>
<proteinExistence type="predicted"/>
<gene>
    <name evidence="1" type="ORF">GLYMA_05G103800</name>
</gene>
<protein>
    <submittedName>
        <fullName evidence="1 2">Uncharacterized protein</fullName>
    </submittedName>
</protein>
<dbReference type="EMBL" id="CM000838">
    <property type="protein sequence ID" value="KRH58059.1"/>
    <property type="molecule type" value="Genomic_DNA"/>
</dbReference>
<dbReference type="AlphaFoldDB" id="A0A0R0K055"/>
<dbReference type="EnsemblPlants" id="KRH58059">
    <property type="protein sequence ID" value="KRH58059"/>
    <property type="gene ID" value="GLYMA_05G103800"/>
</dbReference>
<dbReference type="Gramene" id="KRH58059">
    <property type="protein sequence ID" value="KRH58059"/>
    <property type="gene ID" value="GLYMA_05G103800"/>
</dbReference>
<evidence type="ECO:0000313" key="1">
    <source>
        <dbReference type="EMBL" id="KRH58059.1"/>
    </source>
</evidence>
<keyword evidence="3" id="KW-1185">Reference proteome</keyword>
<reference evidence="2" key="2">
    <citation type="submission" date="2018-02" db="UniProtKB">
        <authorList>
            <consortium name="EnsemblPlants"/>
        </authorList>
    </citation>
    <scope>IDENTIFICATION</scope>
    <source>
        <strain evidence="2">Williams 82</strain>
    </source>
</reference>
<sequence length="68" mass="7942">MGCKKETKNTIVFIEYTRNHVYVTFCFTPPLLQNWMHDSVCVYSINGIVFPLKPLSPSIPFHSFFFLP</sequence>
<evidence type="ECO:0000313" key="3">
    <source>
        <dbReference type="Proteomes" id="UP000008827"/>
    </source>
</evidence>
<accession>A0A0R0K055</accession>
<dbReference type="InParanoid" id="A0A0R0K055"/>
<organism evidence="1">
    <name type="scientific">Glycine max</name>
    <name type="common">Soybean</name>
    <name type="synonym">Glycine hispida</name>
    <dbReference type="NCBI Taxonomy" id="3847"/>
    <lineage>
        <taxon>Eukaryota</taxon>
        <taxon>Viridiplantae</taxon>
        <taxon>Streptophyta</taxon>
        <taxon>Embryophyta</taxon>
        <taxon>Tracheophyta</taxon>
        <taxon>Spermatophyta</taxon>
        <taxon>Magnoliopsida</taxon>
        <taxon>eudicotyledons</taxon>
        <taxon>Gunneridae</taxon>
        <taxon>Pentapetalae</taxon>
        <taxon>rosids</taxon>
        <taxon>fabids</taxon>
        <taxon>Fabales</taxon>
        <taxon>Fabaceae</taxon>
        <taxon>Papilionoideae</taxon>
        <taxon>50 kb inversion clade</taxon>
        <taxon>NPAAA clade</taxon>
        <taxon>indigoferoid/millettioid clade</taxon>
        <taxon>Phaseoleae</taxon>
        <taxon>Glycine</taxon>
        <taxon>Glycine subgen. Soja</taxon>
    </lineage>
</organism>
<evidence type="ECO:0000313" key="2">
    <source>
        <dbReference type="EnsemblPlants" id="KRH58059"/>
    </source>
</evidence>
<name>A0A0R0K055_SOYBN</name>
<reference evidence="1" key="3">
    <citation type="submission" date="2018-07" db="EMBL/GenBank/DDBJ databases">
        <title>WGS assembly of Glycine max.</title>
        <authorList>
            <person name="Schmutz J."/>
            <person name="Cannon S."/>
            <person name="Schlueter J."/>
            <person name="Ma J."/>
            <person name="Mitros T."/>
            <person name="Nelson W."/>
            <person name="Hyten D."/>
            <person name="Song Q."/>
            <person name="Thelen J."/>
            <person name="Cheng J."/>
            <person name="Xu D."/>
            <person name="Hellsten U."/>
            <person name="May G."/>
            <person name="Yu Y."/>
            <person name="Sakurai T."/>
            <person name="Umezawa T."/>
            <person name="Bhattacharyya M."/>
            <person name="Sandhu D."/>
            <person name="Valliyodan B."/>
            <person name="Lindquist E."/>
            <person name="Peto M."/>
            <person name="Grant D."/>
            <person name="Shu S."/>
            <person name="Goodstein D."/>
            <person name="Barry K."/>
            <person name="Futrell-Griggs M."/>
            <person name="Abernathy B."/>
            <person name="Du J."/>
            <person name="Tian Z."/>
            <person name="Zhu L."/>
            <person name="Gill N."/>
            <person name="Joshi T."/>
            <person name="Libault M."/>
            <person name="Sethuraman A."/>
            <person name="Zhang X."/>
            <person name="Shinozaki K."/>
            <person name="Nguyen H."/>
            <person name="Wing R."/>
            <person name="Cregan P."/>
            <person name="Specht J."/>
            <person name="Grimwood J."/>
            <person name="Rokhsar D."/>
            <person name="Stacey G."/>
            <person name="Shoemaker R."/>
            <person name="Jackson S."/>
        </authorList>
    </citation>
    <scope>NUCLEOTIDE SEQUENCE</scope>
    <source>
        <tissue evidence="1">Callus</tissue>
    </source>
</reference>
<reference evidence="1 2" key="1">
    <citation type="journal article" date="2010" name="Nature">
        <title>Genome sequence of the palaeopolyploid soybean.</title>
        <authorList>
            <person name="Schmutz J."/>
            <person name="Cannon S.B."/>
            <person name="Schlueter J."/>
            <person name="Ma J."/>
            <person name="Mitros T."/>
            <person name="Nelson W."/>
            <person name="Hyten D.L."/>
            <person name="Song Q."/>
            <person name="Thelen J.J."/>
            <person name="Cheng J."/>
            <person name="Xu D."/>
            <person name="Hellsten U."/>
            <person name="May G.D."/>
            <person name="Yu Y."/>
            <person name="Sakurai T."/>
            <person name="Umezawa T."/>
            <person name="Bhattacharyya M.K."/>
            <person name="Sandhu D."/>
            <person name="Valliyodan B."/>
            <person name="Lindquist E."/>
            <person name="Peto M."/>
            <person name="Grant D."/>
            <person name="Shu S."/>
            <person name="Goodstein D."/>
            <person name="Barry K."/>
            <person name="Futrell-Griggs M."/>
            <person name="Abernathy B."/>
            <person name="Du J."/>
            <person name="Tian Z."/>
            <person name="Zhu L."/>
            <person name="Gill N."/>
            <person name="Joshi T."/>
            <person name="Libault M."/>
            <person name="Sethuraman A."/>
            <person name="Zhang X.-C."/>
            <person name="Shinozaki K."/>
            <person name="Nguyen H.T."/>
            <person name="Wing R.A."/>
            <person name="Cregan P."/>
            <person name="Specht J."/>
            <person name="Grimwood J."/>
            <person name="Rokhsar D."/>
            <person name="Stacey G."/>
            <person name="Shoemaker R.C."/>
            <person name="Jackson S.A."/>
        </authorList>
    </citation>
    <scope>NUCLEOTIDE SEQUENCE [LARGE SCALE GENOMIC DNA]</scope>
    <source>
        <strain evidence="2">cv. Williams 82</strain>
        <tissue evidence="1">Callus</tissue>
    </source>
</reference>